<accession>A0ABS2DLT6</accession>
<dbReference type="InterPro" id="IPR013556">
    <property type="entry name" value="Flag_M-ring_C"/>
</dbReference>
<comment type="subcellular location">
    <subcellularLocation>
        <location evidence="1 9">Bacterial flagellum basal body</location>
    </subcellularLocation>
    <subcellularLocation>
        <location evidence="2">Cell membrane</location>
        <topology evidence="2">Multi-pass membrane protein</topology>
    </subcellularLocation>
</comment>
<name>A0ABS2DLT6_9BACI</name>
<keyword evidence="6 10" id="KW-1133">Transmembrane helix</keyword>
<dbReference type="EMBL" id="JAFELM010000031">
    <property type="protein sequence ID" value="MBM6618448.1"/>
    <property type="molecule type" value="Genomic_DNA"/>
</dbReference>
<feature type="domain" description="Flagellar M-ring N-terminal" evidence="11">
    <location>
        <begin position="46"/>
        <end position="220"/>
    </location>
</feature>
<dbReference type="PANTHER" id="PTHR30046">
    <property type="entry name" value="FLAGELLAR M-RING PROTEIN"/>
    <property type="match status" value="1"/>
</dbReference>
<evidence type="ECO:0000256" key="1">
    <source>
        <dbReference type="ARBA" id="ARBA00004117"/>
    </source>
</evidence>
<evidence type="ECO:0000256" key="2">
    <source>
        <dbReference type="ARBA" id="ARBA00004651"/>
    </source>
</evidence>
<keyword evidence="7 10" id="KW-0472">Membrane</keyword>
<keyword evidence="8 9" id="KW-0975">Bacterial flagellum</keyword>
<dbReference type="RefSeq" id="WP_204203796.1">
    <property type="nucleotide sequence ID" value="NZ_JAFELM010000031.1"/>
</dbReference>
<evidence type="ECO:0000259" key="12">
    <source>
        <dbReference type="Pfam" id="PF08345"/>
    </source>
</evidence>
<dbReference type="PRINTS" id="PR01009">
    <property type="entry name" value="FLGMRINGFLIF"/>
</dbReference>
<evidence type="ECO:0000313" key="14">
    <source>
        <dbReference type="Proteomes" id="UP001518925"/>
    </source>
</evidence>
<evidence type="ECO:0000313" key="13">
    <source>
        <dbReference type="EMBL" id="MBM6618448.1"/>
    </source>
</evidence>
<evidence type="ECO:0000259" key="11">
    <source>
        <dbReference type="Pfam" id="PF01514"/>
    </source>
</evidence>
<dbReference type="NCBIfam" id="TIGR00206">
    <property type="entry name" value="fliF"/>
    <property type="match status" value="1"/>
</dbReference>
<feature type="domain" description="Flagellar M-ring C-terminal" evidence="12">
    <location>
        <begin position="258"/>
        <end position="395"/>
    </location>
</feature>
<comment type="function">
    <text evidence="9">The M ring may be actively involved in energy transduction.</text>
</comment>
<dbReference type="Pfam" id="PF01514">
    <property type="entry name" value="YscJ_FliF"/>
    <property type="match status" value="1"/>
</dbReference>
<keyword evidence="14" id="KW-1185">Reference proteome</keyword>
<evidence type="ECO:0000256" key="3">
    <source>
        <dbReference type="ARBA" id="ARBA00007971"/>
    </source>
</evidence>
<evidence type="ECO:0000256" key="4">
    <source>
        <dbReference type="ARBA" id="ARBA00022475"/>
    </source>
</evidence>
<dbReference type="InterPro" id="IPR000067">
    <property type="entry name" value="FlgMring_FliF"/>
</dbReference>
<dbReference type="InterPro" id="IPR006182">
    <property type="entry name" value="FliF_N_dom"/>
</dbReference>
<dbReference type="PIRSF" id="PIRSF004862">
    <property type="entry name" value="FliF"/>
    <property type="match status" value="1"/>
</dbReference>
<evidence type="ECO:0000256" key="7">
    <source>
        <dbReference type="ARBA" id="ARBA00023136"/>
    </source>
</evidence>
<feature type="transmembrane region" description="Helical" evidence="10">
    <location>
        <begin position="445"/>
        <end position="466"/>
    </location>
</feature>
<dbReference type="Gene3D" id="3.30.300.30">
    <property type="match status" value="1"/>
</dbReference>
<sequence length="528" mass="58446">MNEKLQMNVNKVKEFWKNRSVAQKGMMIGSLLLFVIIITAVSMASSKVNFVPLYSNLTTAEIGEIKAQLDGRGIKSEVAENGTSILVPEEVVDTLKVELAAEGFPNSGSIDYKFFSQNAGFGMTDNEFNVLKLEAMQTELADLMKGIDGVQDAKVMINLPQESVWMTDTPEQASASIVLDTKPGYKFQEQQIQALYNLVSKSVPNLPTENIVIMNQMFEYFDLKNSNDSNSAYTFDNQYQIKKQIEKDIQRQVGQMLGMMMGQDKVVVSVTADVDFSQENREENLVTPVNPENMEGIAVSVERITETFTGDGAAAGGVVGAGETDIPNYATGTEGANGDYERIEERINNDVNRIRKEIVESPYKVRDLGIQVMVEPPNAEEGLTPEAVADIEQILGTIVRTSIAKDANQAELTDDEIAAKVAVSVQELKGKADYSATNTEPVIPMWVYIAAGALLVIIILLVILLFRKKKKNKETEFIFDETAAAIHVQDINTEQEKESDVIKQQLEKLAKEKPGDFAKLLRTWIAEE</sequence>
<keyword evidence="4" id="KW-1003">Cell membrane</keyword>
<reference evidence="13 14" key="1">
    <citation type="submission" date="2021-02" db="EMBL/GenBank/DDBJ databases">
        <title>Bacillus sp. RD4P76, an endophyte from a halophyte.</title>
        <authorList>
            <person name="Sun J.-Q."/>
        </authorList>
    </citation>
    <scope>NUCLEOTIDE SEQUENCE [LARGE SCALE GENOMIC DNA]</scope>
    <source>
        <strain evidence="13 14">RD4P76</strain>
    </source>
</reference>
<evidence type="ECO:0000256" key="10">
    <source>
        <dbReference type="SAM" id="Phobius"/>
    </source>
</evidence>
<dbReference type="InterPro" id="IPR045851">
    <property type="entry name" value="AMP-bd_C_sf"/>
</dbReference>
<dbReference type="Pfam" id="PF08345">
    <property type="entry name" value="YscJ_FliF_C"/>
    <property type="match status" value="1"/>
</dbReference>
<evidence type="ECO:0000256" key="5">
    <source>
        <dbReference type="ARBA" id="ARBA00022692"/>
    </source>
</evidence>
<evidence type="ECO:0000256" key="8">
    <source>
        <dbReference type="ARBA" id="ARBA00023143"/>
    </source>
</evidence>
<evidence type="ECO:0000256" key="9">
    <source>
        <dbReference type="PIRNR" id="PIRNR004862"/>
    </source>
</evidence>
<keyword evidence="13" id="KW-0282">Flagellum</keyword>
<gene>
    <name evidence="13" type="primary">fliF</name>
    <name evidence="13" type="ORF">JR050_12335</name>
</gene>
<proteinExistence type="inferred from homology"/>
<organism evidence="13 14">
    <name type="scientific">Bacillus suaedaesalsae</name>
    <dbReference type="NCBI Taxonomy" id="2810349"/>
    <lineage>
        <taxon>Bacteria</taxon>
        <taxon>Bacillati</taxon>
        <taxon>Bacillota</taxon>
        <taxon>Bacilli</taxon>
        <taxon>Bacillales</taxon>
        <taxon>Bacillaceae</taxon>
        <taxon>Bacillus</taxon>
    </lineage>
</organism>
<protein>
    <recommendedName>
        <fullName evidence="9">Flagellar M-ring protein</fullName>
    </recommendedName>
</protein>
<comment type="caution">
    <text evidence="13">The sequence shown here is derived from an EMBL/GenBank/DDBJ whole genome shotgun (WGS) entry which is preliminary data.</text>
</comment>
<keyword evidence="13" id="KW-0966">Cell projection</keyword>
<dbReference type="Proteomes" id="UP001518925">
    <property type="component" value="Unassembled WGS sequence"/>
</dbReference>
<keyword evidence="5 10" id="KW-0812">Transmembrane</keyword>
<dbReference type="PANTHER" id="PTHR30046:SF0">
    <property type="entry name" value="FLAGELLAR M-RING PROTEIN"/>
    <property type="match status" value="1"/>
</dbReference>
<evidence type="ECO:0000256" key="6">
    <source>
        <dbReference type="ARBA" id="ARBA00022989"/>
    </source>
</evidence>
<keyword evidence="13" id="KW-0969">Cilium</keyword>
<dbReference type="NCBIfam" id="NF041738">
    <property type="entry name" value="GG_III-CTERM"/>
    <property type="match status" value="1"/>
</dbReference>
<dbReference type="InterPro" id="IPR043427">
    <property type="entry name" value="YscJ/FliF"/>
</dbReference>
<comment type="similarity">
    <text evidence="3 9">Belongs to the FliF family.</text>
</comment>